<comment type="caution">
    <text evidence="2">The sequence shown here is derived from an EMBL/GenBank/DDBJ whole genome shotgun (WGS) entry which is preliminary data.</text>
</comment>
<dbReference type="PANTHER" id="PTHR12741">
    <property type="entry name" value="LYST-INTERACTING PROTEIN LIP5 DOPAMINE RESPONSIVE PROTEIN DRG-1"/>
    <property type="match status" value="1"/>
</dbReference>
<proteinExistence type="predicted"/>
<keyword evidence="3" id="KW-1185">Reference proteome</keyword>
<dbReference type="PANTHER" id="PTHR12741:SF47">
    <property type="entry name" value="CALLOSE SYNTHASE 9"/>
    <property type="match status" value="1"/>
</dbReference>
<name>A0A7J7DR15_TRIWF</name>
<evidence type="ECO:0000313" key="3">
    <source>
        <dbReference type="Proteomes" id="UP000593562"/>
    </source>
</evidence>
<dbReference type="AlphaFoldDB" id="A0A7J7DR15"/>
<gene>
    <name evidence="2" type="ORF">HS088_TW04G00754</name>
</gene>
<reference evidence="2 3" key="1">
    <citation type="journal article" date="2020" name="Nat. Commun.">
        <title>Genome of Tripterygium wilfordii and identification of cytochrome P450 involved in triptolide biosynthesis.</title>
        <authorList>
            <person name="Tu L."/>
            <person name="Su P."/>
            <person name="Zhang Z."/>
            <person name="Gao L."/>
            <person name="Wang J."/>
            <person name="Hu T."/>
            <person name="Zhou J."/>
            <person name="Zhang Y."/>
            <person name="Zhao Y."/>
            <person name="Liu Y."/>
            <person name="Song Y."/>
            <person name="Tong Y."/>
            <person name="Lu Y."/>
            <person name="Yang J."/>
            <person name="Xu C."/>
            <person name="Jia M."/>
            <person name="Peters R.J."/>
            <person name="Huang L."/>
            <person name="Gao W."/>
        </authorList>
    </citation>
    <scope>NUCLEOTIDE SEQUENCE [LARGE SCALE GENOMIC DNA]</scope>
    <source>
        <strain evidence="3">cv. XIE 37</strain>
        <tissue evidence="2">Leaf</tissue>
    </source>
</reference>
<organism evidence="2 3">
    <name type="scientific">Tripterygium wilfordii</name>
    <name type="common">Thunder God vine</name>
    <dbReference type="NCBI Taxonomy" id="458696"/>
    <lineage>
        <taxon>Eukaryota</taxon>
        <taxon>Viridiplantae</taxon>
        <taxon>Streptophyta</taxon>
        <taxon>Embryophyta</taxon>
        <taxon>Tracheophyta</taxon>
        <taxon>Spermatophyta</taxon>
        <taxon>Magnoliopsida</taxon>
        <taxon>eudicotyledons</taxon>
        <taxon>Gunneridae</taxon>
        <taxon>Pentapetalae</taxon>
        <taxon>rosids</taxon>
        <taxon>fabids</taxon>
        <taxon>Celastrales</taxon>
        <taxon>Celastraceae</taxon>
        <taxon>Tripterygium</taxon>
    </lineage>
</organism>
<dbReference type="Proteomes" id="UP000593562">
    <property type="component" value="Unassembled WGS sequence"/>
</dbReference>
<dbReference type="GO" id="GO:0005886">
    <property type="term" value="C:plasma membrane"/>
    <property type="evidence" value="ECO:0007669"/>
    <property type="project" value="TreeGrafter"/>
</dbReference>
<evidence type="ECO:0000313" key="2">
    <source>
        <dbReference type="EMBL" id="KAF5748795.1"/>
    </source>
</evidence>
<sequence length="145" mass="16874">MKLFGCQKDNVSNQREHVIHLLANEQSQLGVPDETEPRLDEAAVQNVFLKSLENYINWCSYLCIQPVWSNLEAVSKEKKILFVSLYFLIWGEASNVRFFRSACATYFIMKLRTEIMEEHLILLGETMMILMNIFGNDFPKGRVPH</sequence>
<dbReference type="EMBL" id="JAAARO010000004">
    <property type="protein sequence ID" value="KAF5748795.1"/>
    <property type="molecule type" value="Genomic_DNA"/>
</dbReference>
<protein>
    <submittedName>
        <fullName evidence="2">Callose synthase 9</fullName>
    </submittedName>
</protein>
<dbReference type="GO" id="GO:0046527">
    <property type="term" value="F:glucosyltransferase activity"/>
    <property type="evidence" value="ECO:0007669"/>
    <property type="project" value="TreeGrafter"/>
</dbReference>
<dbReference type="InParanoid" id="A0A7J7DR15"/>
<feature type="domain" description="1,3-beta-glucan synthase component FKS1-like" evidence="1">
    <location>
        <begin position="79"/>
        <end position="112"/>
    </location>
</feature>
<evidence type="ECO:0000259" key="1">
    <source>
        <dbReference type="Pfam" id="PF14288"/>
    </source>
</evidence>
<accession>A0A7J7DR15</accession>
<dbReference type="InterPro" id="IPR026899">
    <property type="entry name" value="FKS1-like_dom1"/>
</dbReference>
<dbReference type="Pfam" id="PF14288">
    <property type="entry name" value="FKS1_dom1"/>
    <property type="match status" value="1"/>
</dbReference>